<sequence>MKTMREKTLVVATPPPLLLANRENSEMSPCGKYNYKIWAMAALLLLSLWSMFTGTITLKSSVGNLINDHNDIGSTTLDDLDILEVIEREKVVRQMWNVYTLGRGSKILLPRFWQDAFQAAYDSLVSDNPAVREAAVLEIAKISLRSHDLESPLVRSTETTEMNKNND</sequence>
<feature type="transmembrane region" description="Helical" evidence="1">
    <location>
        <begin position="38"/>
        <end position="58"/>
    </location>
</feature>
<dbReference type="EMBL" id="BSYO01000013">
    <property type="protein sequence ID" value="GMH13883.1"/>
    <property type="molecule type" value="Genomic_DNA"/>
</dbReference>
<name>A0AAD3SM84_NEPGR</name>
<keyword evidence="1" id="KW-0472">Membrane</keyword>
<organism evidence="2 3">
    <name type="scientific">Nepenthes gracilis</name>
    <name type="common">Slender pitcher plant</name>
    <dbReference type="NCBI Taxonomy" id="150966"/>
    <lineage>
        <taxon>Eukaryota</taxon>
        <taxon>Viridiplantae</taxon>
        <taxon>Streptophyta</taxon>
        <taxon>Embryophyta</taxon>
        <taxon>Tracheophyta</taxon>
        <taxon>Spermatophyta</taxon>
        <taxon>Magnoliopsida</taxon>
        <taxon>eudicotyledons</taxon>
        <taxon>Gunneridae</taxon>
        <taxon>Pentapetalae</taxon>
        <taxon>Caryophyllales</taxon>
        <taxon>Nepenthaceae</taxon>
        <taxon>Nepenthes</taxon>
    </lineage>
</organism>
<dbReference type="Pfam" id="PF06708">
    <property type="entry name" value="DUF1195"/>
    <property type="match status" value="1"/>
</dbReference>
<protein>
    <submittedName>
        <fullName evidence="2">Uncharacterized protein</fullName>
    </submittedName>
</protein>
<evidence type="ECO:0000313" key="2">
    <source>
        <dbReference type="EMBL" id="GMH13883.1"/>
    </source>
</evidence>
<dbReference type="PANTHER" id="PTHR34358">
    <property type="entry name" value="OS03G0411600 PROTEIN"/>
    <property type="match status" value="1"/>
</dbReference>
<keyword evidence="1" id="KW-0812">Transmembrane</keyword>
<dbReference type="InterPro" id="IPR010608">
    <property type="entry name" value="DUF1195"/>
</dbReference>
<accession>A0AAD3SM84</accession>
<comment type="caution">
    <text evidence="2">The sequence shown here is derived from an EMBL/GenBank/DDBJ whole genome shotgun (WGS) entry which is preliminary data.</text>
</comment>
<gene>
    <name evidence="2" type="ORF">Nepgr_015724</name>
</gene>
<keyword evidence="1" id="KW-1133">Transmembrane helix</keyword>
<dbReference type="Proteomes" id="UP001279734">
    <property type="component" value="Unassembled WGS sequence"/>
</dbReference>
<proteinExistence type="predicted"/>
<reference evidence="2" key="1">
    <citation type="submission" date="2023-05" db="EMBL/GenBank/DDBJ databases">
        <title>Nepenthes gracilis genome sequencing.</title>
        <authorList>
            <person name="Fukushima K."/>
        </authorList>
    </citation>
    <scope>NUCLEOTIDE SEQUENCE</scope>
    <source>
        <strain evidence="2">SING2019-196</strain>
    </source>
</reference>
<dbReference type="PANTHER" id="PTHR34358:SF2">
    <property type="entry name" value="OS03G0411600 PROTEIN"/>
    <property type="match status" value="1"/>
</dbReference>
<evidence type="ECO:0000256" key="1">
    <source>
        <dbReference type="SAM" id="Phobius"/>
    </source>
</evidence>
<dbReference type="AlphaFoldDB" id="A0AAD3SM84"/>
<keyword evidence="3" id="KW-1185">Reference proteome</keyword>
<evidence type="ECO:0000313" key="3">
    <source>
        <dbReference type="Proteomes" id="UP001279734"/>
    </source>
</evidence>